<feature type="signal peptide" evidence="1">
    <location>
        <begin position="1"/>
        <end position="25"/>
    </location>
</feature>
<dbReference type="Proteomes" id="UP001276840">
    <property type="component" value="Unassembled WGS sequence"/>
</dbReference>
<name>A0ABU4ZNS1_9HYPH</name>
<proteinExistence type="predicted"/>
<keyword evidence="3" id="KW-1185">Reference proteome</keyword>
<sequence length="293" mass="32269">MRFPVRLIAAVMLACSLVYSQSVFAWKVGDGTTSATVGGAKLTIYTYHPKYCSNPSLLFVFHGVNRTASSYRDYAKPLADRNCMIVMAPLFDEARFPTWSYQLGGIVHDGIIQSRDRWTVWYVRGLVDWARKREGLPTAQYYLFGHSAGAQFMSRVAAFALADAKRIVVANPSTYVLPSLSEAVAYGLGCVRSGCVYSTDQATQELKAYLALPLTIYLGEEDTGETDLGVSAAALRQGATRFERGEFTFELAQAVATANGWPLNWRLLILPGIGHSSIDMMQSDQVDQAFGLR</sequence>
<reference evidence="2 3" key="1">
    <citation type="submission" date="2023-08" db="EMBL/GenBank/DDBJ databases">
        <title>Implementing the SeqCode for naming new Mesorhizobium species isolated from Vachellia karroo root nodules.</title>
        <authorList>
            <person name="Van Lill M."/>
        </authorList>
    </citation>
    <scope>NUCLEOTIDE SEQUENCE [LARGE SCALE GENOMIC DNA]</scope>
    <source>
        <strain evidence="2 3">MSK 1335</strain>
    </source>
</reference>
<dbReference type="SUPFAM" id="SSF53474">
    <property type="entry name" value="alpha/beta-Hydrolases"/>
    <property type="match status" value="1"/>
</dbReference>
<organism evidence="2 3">
    <name type="scientific">Mesorhizobium montanum</name>
    <dbReference type="NCBI Taxonomy" id="3072323"/>
    <lineage>
        <taxon>Bacteria</taxon>
        <taxon>Pseudomonadati</taxon>
        <taxon>Pseudomonadota</taxon>
        <taxon>Alphaproteobacteria</taxon>
        <taxon>Hyphomicrobiales</taxon>
        <taxon>Phyllobacteriaceae</taxon>
        <taxon>Mesorhizobium</taxon>
    </lineage>
</organism>
<feature type="chain" id="PRO_5046236614" description="Alpha/beta hydrolase" evidence="1">
    <location>
        <begin position="26"/>
        <end position="293"/>
    </location>
</feature>
<accession>A0ABU4ZNS1</accession>
<keyword evidence="1" id="KW-0732">Signal</keyword>
<dbReference type="EMBL" id="JAVIJF010000015">
    <property type="protein sequence ID" value="MDX8527025.1"/>
    <property type="molecule type" value="Genomic_DNA"/>
</dbReference>
<comment type="caution">
    <text evidence="2">The sequence shown here is derived from an EMBL/GenBank/DDBJ whole genome shotgun (WGS) entry which is preliminary data.</text>
</comment>
<dbReference type="InterPro" id="IPR029058">
    <property type="entry name" value="AB_hydrolase_fold"/>
</dbReference>
<evidence type="ECO:0000313" key="2">
    <source>
        <dbReference type="EMBL" id="MDX8527025.1"/>
    </source>
</evidence>
<protein>
    <recommendedName>
        <fullName evidence="4">Alpha/beta hydrolase</fullName>
    </recommendedName>
</protein>
<evidence type="ECO:0000313" key="3">
    <source>
        <dbReference type="Proteomes" id="UP001276840"/>
    </source>
</evidence>
<gene>
    <name evidence="2" type="ORF">RFM68_21225</name>
</gene>
<evidence type="ECO:0000256" key="1">
    <source>
        <dbReference type="SAM" id="SignalP"/>
    </source>
</evidence>
<dbReference type="RefSeq" id="WP_320234959.1">
    <property type="nucleotide sequence ID" value="NZ_JAVIJF010000015.1"/>
</dbReference>
<dbReference type="Gene3D" id="3.40.50.1820">
    <property type="entry name" value="alpha/beta hydrolase"/>
    <property type="match status" value="1"/>
</dbReference>
<evidence type="ECO:0008006" key="4">
    <source>
        <dbReference type="Google" id="ProtNLM"/>
    </source>
</evidence>